<dbReference type="EMBL" id="MU003528">
    <property type="protein sequence ID" value="KAF2465761.1"/>
    <property type="molecule type" value="Genomic_DNA"/>
</dbReference>
<name>A0ACB6QFT5_9PLEO</name>
<evidence type="ECO:0000313" key="1">
    <source>
        <dbReference type="EMBL" id="KAF2465761.1"/>
    </source>
</evidence>
<accession>A0ACB6QFT5</accession>
<gene>
    <name evidence="1" type="ORF">BDR25DRAFT_360288</name>
</gene>
<sequence>MTIYYTRFVLDFPYSFTIFFIMHIYQFVHQLELLKHSANYTPIFSKISFHTPPSSICGSRRLGADEDGKTGEDLKITGERHIRYSDRPAWIRMVSSITSFVFTLKLESVFFDVSPTSCKDPFRSIMCPFKSDGTARGSSHVGWLPALTDQFFSFLWNLHELVLLALPVVPLVPMSKSQRQSIQSKSLAPELKNGYSASSLMSFHALANRKGSCQRECVLSFKPLSVSSSIGRGAQQDEPTILSRPWHTYLEILENCYNFPNQLQNYILQHFTSSLPSLMTHGGLREREMRLGGTRSTFKYINVTIDAYRPNYKTTPLAKRLEQTINMLAKARRNTREDLNIILTNTKT</sequence>
<comment type="caution">
    <text evidence="1">The sequence shown here is derived from an EMBL/GenBank/DDBJ whole genome shotgun (WGS) entry which is preliminary data.</text>
</comment>
<keyword evidence="2" id="KW-1185">Reference proteome</keyword>
<dbReference type="Proteomes" id="UP000799755">
    <property type="component" value="Unassembled WGS sequence"/>
</dbReference>
<reference evidence="1" key="1">
    <citation type="journal article" date="2020" name="Stud. Mycol.">
        <title>101 Dothideomycetes genomes: a test case for predicting lifestyles and emergence of pathogens.</title>
        <authorList>
            <person name="Haridas S."/>
            <person name="Albert R."/>
            <person name="Binder M."/>
            <person name="Bloem J."/>
            <person name="Labutti K."/>
            <person name="Salamov A."/>
            <person name="Andreopoulos B."/>
            <person name="Baker S."/>
            <person name="Barry K."/>
            <person name="Bills G."/>
            <person name="Bluhm B."/>
            <person name="Cannon C."/>
            <person name="Castanera R."/>
            <person name="Culley D."/>
            <person name="Daum C."/>
            <person name="Ezra D."/>
            <person name="Gonzalez J."/>
            <person name="Henrissat B."/>
            <person name="Kuo A."/>
            <person name="Liang C."/>
            <person name="Lipzen A."/>
            <person name="Lutzoni F."/>
            <person name="Magnuson J."/>
            <person name="Mondo S."/>
            <person name="Nolan M."/>
            <person name="Ohm R."/>
            <person name="Pangilinan J."/>
            <person name="Park H.-J."/>
            <person name="Ramirez L."/>
            <person name="Alfaro M."/>
            <person name="Sun H."/>
            <person name="Tritt A."/>
            <person name="Yoshinaga Y."/>
            <person name="Zwiers L.-H."/>
            <person name="Turgeon B."/>
            <person name="Goodwin S."/>
            <person name="Spatafora J."/>
            <person name="Crous P."/>
            <person name="Grigoriev I."/>
        </authorList>
    </citation>
    <scope>NUCLEOTIDE SEQUENCE</scope>
    <source>
        <strain evidence="1">ATCC 200398</strain>
    </source>
</reference>
<proteinExistence type="predicted"/>
<organism evidence="1 2">
    <name type="scientific">Lindgomyces ingoldianus</name>
    <dbReference type="NCBI Taxonomy" id="673940"/>
    <lineage>
        <taxon>Eukaryota</taxon>
        <taxon>Fungi</taxon>
        <taxon>Dikarya</taxon>
        <taxon>Ascomycota</taxon>
        <taxon>Pezizomycotina</taxon>
        <taxon>Dothideomycetes</taxon>
        <taxon>Pleosporomycetidae</taxon>
        <taxon>Pleosporales</taxon>
        <taxon>Lindgomycetaceae</taxon>
        <taxon>Lindgomyces</taxon>
    </lineage>
</organism>
<evidence type="ECO:0000313" key="2">
    <source>
        <dbReference type="Proteomes" id="UP000799755"/>
    </source>
</evidence>
<protein>
    <submittedName>
        <fullName evidence="1">Uncharacterized protein</fullName>
    </submittedName>
</protein>